<dbReference type="EMBL" id="CAJOBA010051352">
    <property type="protein sequence ID" value="CAF4243825.1"/>
    <property type="molecule type" value="Genomic_DNA"/>
</dbReference>
<dbReference type="AlphaFoldDB" id="A0A8S2SUV2"/>
<accession>A0A8S2SUV2</accession>
<name>A0A8S2SUV2_9BILA</name>
<dbReference type="Pfam" id="PF00638">
    <property type="entry name" value="Ran_BP1"/>
    <property type="match status" value="1"/>
</dbReference>
<dbReference type="Gene3D" id="2.30.29.30">
    <property type="entry name" value="Pleckstrin-homology domain (PH domain)/Phosphotyrosine-binding domain (PTB)"/>
    <property type="match status" value="1"/>
</dbReference>
<evidence type="ECO:0000259" key="1">
    <source>
        <dbReference type="PROSITE" id="PS50196"/>
    </source>
</evidence>
<evidence type="ECO:0000313" key="3">
    <source>
        <dbReference type="EMBL" id="CAF4243825.1"/>
    </source>
</evidence>
<feature type="domain" description="RanBD1" evidence="1">
    <location>
        <begin position="201"/>
        <end position="323"/>
    </location>
</feature>
<dbReference type="Proteomes" id="UP000682733">
    <property type="component" value="Unassembled WGS sequence"/>
</dbReference>
<evidence type="ECO:0000313" key="4">
    <source>
        <dbReference type="Proteomes" id="UP000682733"/>
    </source>
</evidence>
<evidence type="ECO:0000313" key="2">
    <source>
        <dbReference type="EMBL" id="CAF1448604.1"/>
    </source>
</evidence>
<comment type="caution">
    <text evidence="3">The sequence shown here is derived from an EMBL/GenBank/DDBJ whole genome shotgun (WGS) entry which is preliminary data.</text>
</comment>
<dbReference type="InterPro" id="IPR000156">
    <property type="entry name" value="Ran_bind_dom"/>
</dbReference>
<dbReference type="EMBL" id="CAJNOK010029514">
    <property type="protein sequence ID" value="CAF1448604.1"/>
    <property type="molecule type" value="Genomic_DNA"/>
</dbReference>
<proteinExistence type="predicted"/>
<reference evidence="3" key="1">
    <citation type="submission" date="2021-02" db="EMBL/GenBank/DDBJ databases">
        <authorList>
            <person name="Nowell W R."/>
        </authorList>
    </citation>
    <scope>NUCLEOTIDE SEQUENCE</scope>
</reference>
<dbReference type="Proteomes" id="UP000677228">
    <property type="component" value="Unassembled WGS sequence"/>
</dbReference>
<dbReference type="InterPro" id="IPR011993">
    <property type="entry name" value="PH-like_dom_sf"/>
</dbReference>
<sequence>IDSFAPCNDTNTTINTFDIQSITSTYIRCFNQLQTINLYLQQIIFNFYQTVDYSLKQIKEQLLQANEVMMPKAHYQIVIPKQSSSTFETRIYLGSPLTLTENLTCKTPPDEILCSDSDVEYEATEADASYSALDDEKEKKEFIIGDVSLRESEWTRWHPFATENIEKSQSLNTETILSSIVDDDTFNDDNSQSTTSQSMVETILFSIQAKLYKKLTKKWKLISKGEIEIVKHKKNGIVRLRFWRSSPIELLLVQYVSSDNFQFCPTRTNLTVCWKGRNICMSTTNSSNNTSREGKIQKYAIKFTNRRVASDFRDYLIKFRNHE</sequence>
<protein>
    <recommendedName>
        <fullName evidence="1">RanBD1 domain-containing protein</fullName>
    </recommendedName>
</protein>
<gene>
    <name evidence="2" type="ORF">OVA965_LOCUS34734</name>
    <name evidence="3" type="ORF">TMI583_LOCUS35678</name>
</gene>
<dbReference type="PROSITE" id="PS50196">
    <property type="entry name" value="RANBD1"/>
    <property type="match status" value="1"/>
</dbReference>
<dbReference type="SUPFAM" id="SSF50729">
    <property type="entry name" value="PH domain-like"/>
    <property type="match status" value="1"/>
</dbReference>
<feature type="non-terminal residue" evidence="3">
    <location>
        <position position="323"/>
    </location>
</feature>
<organism evidence="3 4">
    <name type="scientific">Didymodactylos carnosus</name>
    <dbReference type="NCBI Taxonomy" id="1234261"/>
    <lineage>
        <taxon>Eukaryota</taxon>
        <taxon>Metazoa</taxon>
        <taxon>Spiralia</taxon>
        <taxon>Gnathifera</taxon>
        <taxon>Rotifera</taxon>
        <taxon>Eurotatoria</taxon>
        <taxon>Bdelloidea</taxon>
        <taxon>Philodinida</taxon>
        <taxon>Philodinidae</taxon>
        <taxon>Didymodactylos</taxon>
    </lineage>
</organism>